<keyword evidence="3" id="KW-1185">Reference proteome</keyword>
<reference evidence="2 3" key="1">
    <citation type="journal article" date="2004" name="Science">
        <title>The genome of the diatom Thalassiosira pseudonana: ecology, evolution, and metabolism.</title>
        <authorList>
            <person name="Armbrust E.V."/>
            <person name="Berges J.A."/>
            <person name="Bowler C."/>
            <person name="Green B.R."/>
            <person name="Martinez D."/>
            <person name="Putnam N.H."/>
            <person name="Zhou S."/>
            <person name="Allen A.E."/>
            <person name="Apt K.E."/>
            <person name="Bechner M."/>
            <person name="Brzezinski M.A."/>
            <person name="Chaal B.K."/>
            <person name="Chiovitti A."/>
            <person name="Davis A.K."/>
            <person name="Demarest M.S."/>
            <person name="Detter J.C."/>
            <person name="Glavina T."/>
            <person name="Goodstein D."/>
            <person name="Hadi M.Z."/>
            <person name="Hellsten U."/>
            <person name="Hildebrand M."/>
            <person name="Jenkins B.D."/>
            <person name="Jurka J."/>
            <person name="Kapitonov V.V."/>
            <person name="Kroger N."/>
            <person name="Lau W.W."/>
            <person name="Lane T.W."/>
            <person name="Larimer F.W."/>
            <person name="Lippmeier J.C."/>
            <person name="Lucas S."/>
            <person name="Medina M."/>
            <person name="Montsant A."/>
            <person name="Obornik M."/>
            <person name="Parker M.S."/>
            <person name="Palenik B."/>
            <person name="Pazour G.J."/>
            <person name="Richardson P.M."/>
            <person name="Rynearson T.A."/>
            <person name="Saito M.A."/>
            <person name="Schwartz D.C."/>
            <person name="Thamatrakoln K."/>
            <person name="Valentin K."/>
            <person name="Vardi A."/>
            <person name="Wilkerson F.P."/>
            <person name="Rokhsar D.S."/>
        </authorList>
    </citation>
    <scope>NUCLEOTIDE SEQUENCE [LARGE SCALE GENOMIC DNA]</scope>
    <source>
        <strain evidence="2 3">CCMP1335</strain>
    </source>
</reference>
<dbReference type="EMBL" id="CM000641">
    <property type="protein sequence ID" value="EED93342.1"/>
    <property type="molecule type" value="Genomic_DNA"/>
</dbReference>
<feature type="compositionally biased region" description="Polar residues" evidence="1">
    <location>
        <begin position="239"/>
        <end position="293"/>
    </location>
</feature>
<sequence length="367" mass="41556">MENRNSNSVDFLLEIMRPRTTATPPGYYCESRDPPESADGRQRSVTFEQHLNQTHYYDDVAYNKQRIHNELLEMDDYEENTRASCLAEFGVYIKGLFSRMDNYYASKRRRQIDLLRRTKDDADKSKTMLELELRTQLIEIKTQRQEMEEAFRREIAREFSEKVIRQAQLQSRLLSMIEQRVNMDIQLSRLDVNEEQNMQRQSGEVQSHINDSEPVVGGIKGGSDDIQKSFQEFGVGPNGPTSPVLSSTSVASKGNKESSISNNRTSYTPRSKAPSSLRVQTTSTPSEQASSRSLLPFSPTHCYSPANAMSPSKAVTFFGETRSTTSFSGSKKSMKITPKRSALRSPGRFKVVVEERSSGGRGVIDVE</sequence>
<evidence type="ECO:0000256" key="1">
    <source>
        <dbReference type="SAM" id="MobiDB-lite"/>
    </source>
</evidence>
<reference evidence="2 3" key="2">
    <citation type="journal article" date="2008" name="Nature">
        <title>The Phaeodactylum genome reveals the evolutionary history of diatom genomes.</title>
        <authorList>
            <person name="Bowler C."/>
            <person name="Allen A.E."/>
            <person name="Badger J.H."/>
            <person name="Grimwood J."/>
            <person name="Jabbari K."/>
            <person name="Kuo A."/>
            <person name="Maheswari U."/>
            <person name="Martens C."/>
            <person name="Maumus F."/>
            <person name="Otillar R.P."/>
            <person name="Rayko E."/>
            <person name="Salamov A."/>
            <person name="Vandepoele K."/>
            <person name="Beszteri B."/>
            <person name="Gruber A."/>
            <person name="Heijde M."/>
            <person name="Katinka M."/>
            <person name="Mock T."/>
            <person name="Valentin K."/>
            <person name="Verret F."/>
            <person name="Berges J.A."/>
            <person name="Brownlee C."/>
            <person name="Cadoret J.P."/>
            <person name="Chiovitti A."/>
            <person name="Choi C.J."/>
            <person name="Coesel S."/>
            <person name="De Martino A."/>
            <person name="Detter J.C."/>
            <person name="Durkin C."/>
            <person name="Falciatore A."/>
            <person name="Fournet J."/>
            <person name="Haruta M."/>
            <person name="Huysman M.J."/>
            <person name="Jenkins B.D."/>
            <person name="Jiroutova K."/>
            <person name="Jorgensen R.E."/>
            <person name="Joubert Y."/>
            <person name="Kaplan A."/>
            <person name="Kroger N."/>
            <person name="Kroth P.G."/>
            <person name="La Roche J."/>
            <person name="Lindquist E."/>
            <person name="Lommer M."/>
            <person name="Martin-Jezequel V."/>
            <person name="Lopez P.J."/>
            <person name="Lucas S."/>
            <person name="Mangogna M."/>
            <person name="McGinnis K."/>
            <person name="Medlin L.K."/>
            <person name="Montsant A."/>
            <person name="Oudot-Le Secq M.P."/>
            <person name="Napoli C."/>
            <person name="Obornik M."/>
            <person name="Parker M.S."/>
            <person name="Petit J.L."/>
            <person name="Porcel B.M."/>
            <person name="Poulsen N."/>
            <person name="Robison M."/>
            <person name="Rychlewski L."/>
            <person name="Rynearson T.A."/>
            <person name="Schmutz J."/>
            <person name="Shapiro H."/>
            <person name="Siaut M."/>
            <person name="Stanley M."/>
            <person name="Sussman M.R."/>
            <person name="Taylor A.R."/>
            <person name="Vardi A."/>
            <person name="von Dassow P."/>
            <person name="Vyverman W."/>
            <person name="Willis A."/>
            <person name="Wyrwicz L.S."/>
            <person name="Rokhsar D.S."/>
            <person name="Weissenbach J."/>
            <person name="Armbrust E.V."/>
            <person name="Green B.R."/>
            <person name="Van de Peer Y."/>
            <person name="Grigoriev I.V."/>
        </authorList>
    </citation>
    <scope>NUCLEOTIDE SEQUENCE [LARGE SCALE GENOMIC DNA]</scope>
    <source>
        <strain evidence="2 3">CCMP1335</strain>
    </source>
</reference>
<protein>
    <submittedName>
        <fullName evidence="2">Uncharacterized protein</fullName>
    </submittedName>
</protein>
<dbReference type="AlphaFoldDB" id="B8BZF3"/>
<dbReference type="eggNOG" id="ENOG502QZBI">
    <property type="taxonomic scope" value="Eukaryota"/>
</dbReference>
<dbReference type="HOGENOM" id="CLU_755447_0_0_1"/>
<gene>
    <name evidence="2" type="ORF">THAPSDRAFT_4491</name>
</gene>
<feature type="region of interest" description="Disordered" evidence="1">
    <location>
        <begin position="194"/>
        <end position="294"/>
    </location>
</feature>
<dbReference type="Proteomes" id="UP000001449">
    <property type="component" value="Chromosome 4"/>
</dbReference>
<evidence type="ECO:0000313" key="3">
    <source>
        <dbReference type="Proteomes" id="UP000001449"/>
    </source>
</evidence>
<dbReference type="PaxDb" id="35128-Thaps4491"/>
<proteinExistence type="predicted"/>
<organism evidence="2 3">
    <name type="scientific">Thalassiosira pseudonana</name>
    <name type="common">Marine diatom</name>
    <name type="synonym">Cyclotella nana</name>
    <dbReference type="NCBI Taxonomy" id="35128"/>
    <lineage>
        <taxon>Eukaryota</taxon>
        <taxon>Sar</taxon>
        <taxon>Stramenopiles</taxon>
        <taxon>Ochrophyta</taxon>
        <taxon>Bacillariophyta</taxon>
        <taxon>Coscinodiscophyceae</taxon>
        <taxon>Thalassiosirophycidae</taxon>
        <taxon>Thalassiosirales</taxon>
        <taxon>Thalassiosiraceae</taxon>
        <taxon>Thalassiosira</taxon>
    </lineage>
</organism>
<dbReference type="KEGG" id="tps:THAPSDRAFT_4491"/>
<dbReference type="GeneID" id="7447968"/>
<dbReference type="RefSeq" id="XP_002289805.1">
    <property type="nucleotide sequence ID" value="XM_002289769.1"/>
</dbReference>
<evidence type="ECO:0000313" key="2">
    <source>
        <dbReference type="EMBL" id="EED93342.1"/>
    </source>
</evidence>
<dbReference type="InParanoid" id="B8BZF3"/>
<feature type="compositionally biased region" description="Polar residues" evidence="1">
    <location>
        <begin position="195"/>
        <end position="209"/>
    </location>
</feature>
<name>B8BZF3_THAPS</name>
<accession>B8BZF3</accession>